<sequence length="127" mass="14946">ILWEICELSFRQDLVALDKYMDKSSLSLIERNALIDECWQGPRNVAVINNSRGFSTPDIQKRIPYICALHRLMSTWKGERPEVLYHPFPTDYGAHNYPIILENIEFSLAQFYVESFLQVFYRFPSIP</sequence>
<proteinExistence type="predicted"/>
<feature type="non-terminal residue" evidence="1">
    <location>
        <position position="1"/>
    </location>
</feature>
<feature type="non-terminal residue" evidence="1">
    <location>
        <position position="127"/>
    </location>
</feature>
<evidence type="ECO:0000313" key="1">
    <source>
        <dbReference type="EMBL" id="KAJ3831255.1"/>
    </source>
</evidence>
<name>A0AA38U436_9AGAR</name>
<keyword evidence="2" id="KW-1185">Reference proteome</keyword>
<reference evidence="1" key="1">
    <citation type="submission" date="2022-08" db="EMBL/GenBank/DDBJ databases">
        <authorList>
            <consortium name="DOE Joint Genome Institute"/>
            <person name="Min B."/>
            <person name="Riley R."/>
            <person name="Sierra-Patev S."/>
            <person name="Naranjo-Ortiz M."/>
            <person name="Looney B."/>
            <person name="Konkel Z."/>
            <person name="Slot J.C."/>
            <person name="Sakamoto Y."/>
            <person name="Steenwyk J.L."/>
            <person name="Rokas A."/>
            <person name="Carro J."/>
            <person name="Camarero S."/>
            <person name="Ferreira P."/>
            <person name="Molpeceres G."/>
            <person name="Ruiz-Duenas F.J."/>
            <person name="Serrano A."/>
            <person name="Henrissat B."/>
            <person name="Drula E."/>
            <person name="Hughes K.W."/>
            <person name="Mata J.L."/>
            <person name="Ishikawa N.K."/>
            <person name="Vargas-Isla R."/>
            <person name="Ushijima S."/>
            <person name="Smith C.A."/>
            <person name="Ahrendt S."/>
            <person name="Andreopoulos W."/>
            <person name="He G."/>
            <person name="Labutti K."/>
            <person name="Lipzen A."/>
            <person name="Ng V."/>
            <person name="Sandor L."/>
            <person name="Barry K."/>
            <person name="Martinez A.T."/>
            <person name="Xiao Y."/>
            <person name="Gibbons J.G."/>
            <person name="Terashima K."/>
            <person name="Hibbett D.S."/>
            <person name="Grigoriev I.V."/>
        </authorList>
    </citation>
    <scope>NUCLEOTIDE SEQUENCE</scope>
    <source>
        <strain evidence="1">TFB9207</strain>
    </source>
</reference>
<organism evidence="1 2">
    <name type="scientific">Lentinula raphanica</name>
    <dbReference type="NCBI Taxonomy" id="153919"/>
    <lineage>
        <taxon>Eukaryota</taxon>
        <taxon>Fungi</taxon>
        <taxon>Dikarya</taxon>
        <taxon>Basidiomycota</taxon>
        <taxon>Agaricomycotina</taxon>
        <taxon>Agaricomycetes</taxon>
        <taxon>Agaricomycetidae</taxon>
        <taxon>Agaricales</taxon>
        <taxon>Marasmiineae</taxon>
        <taxon>Omphalotaceae</taxon>
        <taxon>Lentinula</taxon>
    </lineage>
</organism>
<dbReference type="AlphaFoldDB" id="A0AA38U436"/>
<dbReference type="EMBL" id="MU807647">
    <property type="protein sequence ID" value="KAJ3831255.1"/>
    <property type="molecule type" value="Genomic_DNA"/>
</dbReference>
<comment type="caution">
    <text evidence="1">The sequence shown here is derived from an EMBL/GenBank/DDBJ whole genome shotgun (WGS) entry which is preliminary data.</text>
</comment>
<gene>
    <name evidence="1" type="ORF">F5878DRAFT_509090</name>
</gene>
<dbReference type="Proteomes" id="UP001163846">
    <property type="component" value="Unassembled WGS sequence"/>
</dbReference>
<protein>
    <submittedName>
        <fullName evidence="1">Uncharacterized protein</fullName>
    </submittedName>
</protein>
<evidence type="ECO:0000313" key="2">
    <source>
        <dbReference type="Proteomes" id="UP001163846"/>
    </source>
</evidence>
<accession>A0AA38U436</accession>